<dbReference type="Gene3D" id="3.20.20.80">
    <property type="entry name" value="Glycosidases"/>
    <property type="match status" value="1"/>
</dbReference>
<dbReference type="Proteomes" id="UP000077552">
    <property type="component" value="Unassembled WGS sequence"/>
</dbReference>
<dbReference type="SUPFAM" id="SSF51445">
    <property type="entry name" value="(Trans)glycosidases"/>
    <property type="match status" value="1"/>
</dbReference>
<dbReference type="GO" id="GO:0016787">
    <property type="term" value="F:hydrolase activity"/>
    <property type="evidence" value="ECO:0007669"/>
    <property type="project" value="UniProtKB-KW"/>
</dbReference>
<keyword evidence="3" id="KW-1185">Reference proteome</keyword>
<protein>
    <submittedName>
        <fullName evidence="2">Glycoside hydrolase</fullName>
    </submittedName>
</protein>
<accession>A0A1A9LEY1</accession>
<organism evidence="2 3">
    <name type="scientific">Aequorivita soesokkakensis</name>
    <dbReference type="NCBI Taxonomy" id="1385699"/>
    <lineage>
        <taxon>Bacteria</taxon>
        <taxon>Pseudomonadati</taxon>
        <taxon>Bacteroidota</taxon>
        <taxon>Flavobacteriia</taxon>
        <taxon>Flavobacteriales</taxon>
        <taxon>Flavobacteriaceae</taxon>
        <taxon>Aequorivita</taxon>
    </lineage>
</organism>
<reference evidence="2 3" key="1">
    <citation type="submission" date="2016-05" db="EMBL/GenBank/DDBJ databases">
        <title>Genome sequencing of Vitellibacter soesokkakensis RSSK-12.</title>
        <authorList>
            <person name="Thevarajoo S."/>
            <person name="Selvaratnam C."/>
            <person name="Goh K.M."/>
            <person name="Chan K.-G."/>
            <person name="Chong C.S."/>
        </authorList>
    </citation>
    <scope>NUCLEOTIDE SEQUENCE [LARGE SCALE GENOMIC DNA]</scope>
    <source>
        <strain evidence="2 3">RSSK-12</strain>
    </source>
</reference>
<dbReference type="EMBL" id="LXIE01000012">
    <property type="protein sequence ID" value="OAD91524.1"/>
    <property type="molecule type" value="Genomic_DNA"/>
</dbReference>
<dbReference type="Pfam" id="PF22612">
    <property type="entry name" value="GH113"/>
    <property type="match status" value="1"/>
</dbReference>
<dbReference type="STRING" id="1385699.A7A78_03270"/>
<dbReference type="AlphaFoldDB" id="A0A1A9LEY1"/>
<dbReference type="PROSITE" id="PS51257">
    <property type="entry name" value="PROKAR_LIPOPROTEIN"/>
    <property type="match status" value="1"/>
</dbReference>
<dbReference type="CDD" id="cd19608">
    <property type="entry name" value="GH113_mannanase-like"/>
    <property type="match status" value="1"/>
</dbReference>
<feature type="signal peptide" evidence="1">
    <location>
        <begin position="1"/>
        <end position="21"/>
    </location>
</feature>
<keyword evidence="1" id="KW-0732">Signal</keyword>
<evidence type="ECO:0000313" key="2">
    <source>
        <dbReference type="EMBL" id="OAD91524.1"/>
    </source>
</evidence>
<proteinExistence type="predicted"/>
<keyword evidence="2" id="KW-0378">Hydrolase</keyword>
<evidence type="ECO:0000256" key="1">
    <source>
        <dbReference type="SAM" id="SignalP"/>
    </source>
</evidence>
<name>A0A1A9LEY1_9FLAO</name>
<dbReference type="OrthoDB" id="9773531at2"/>
<dbReference type="InterPro" id="IPR017853">
    <property type="entry name" value="GH"/>
</dbReference>
<evidence type="ECO:0000313" key="3">
    <source>
        <dbReference type="Proteomes" id="UP000077552"/>
    </source>
</evidence>
<comment type="caution">
    <text evidence="2">The sequence shown here is derived from an EMBL/GenBank/DDBJ whole genome shotgun (WGS) entry which is preliminary data.</text>
</comment>
<gene>
    <name evidence="2" type="ORF">A7A78_03270</name>
</gene>
<dbReference type="InterPro" id="IPR055151">
    <property type="entry name" value="GH113"/>
</dbReference>
<sequence length="358" mass="41827">MFKMKLLFRLLSCIVFLPLILGCPQKRDSSEVIVAEEHQKIIGDSTISKINGVSFVASKDAILQENISPLKNIHADYAAIMPFGFIKSLDHPKIIYNQERQWFGETDEGAKQYIKMLHKNDIRVMMKPQIWVWNGEFTGLVKMASEADWLELENSYRNFITDFAKVAEEEKVEILCIGTELEKFIEHRPEYWRSLIEEIRKVYKGKLTYAANWDEYKRVPFWDALDFIGVDAYFPVSESKTPTVADARKGWQRWKEGLKGFSEKENKKILFTEYGYRSVDFAGKEPWESDHRLTSMNFEAQSNTLQALYEEVWSEQWFAGGFLWKWFIAHEKVGGNTDNQFTPQNKPAEAIVGKYYKE</sequence>
<feature type="chain" id="PRO_5008392174" evidence="1">
    <location>
        <begin position="22"/>
        <end position="358"/>
    </location>
</feature>